<accession>A0A0C1PXR4</accession>
<dbReference type="Proteomes" id="UP001164768">
    <property type="component" value="Chromosome"/>
</dbReference>
<dbReference type="Proteomes" id="UP000307074">
    <property type="component" value="Chromosome"/>
</dbReference>
<dbReference type="Pfam" id="PF10035">
    <property type="entry name" value="DUF2179"/>
    <property type="match status" value="1"/>
</dbReference>
<feature type="transmembrane region" description="Helical" evidence="6">
    <location>
        <begin position="156"/>
        <end position="176"/>
    </location>
</feature>
<dbReference type="InterPro" id="IPR019264">
    <property type="entry name" value="DUF2179"/>
</dbReference>
<name>A0A0C1PXR4_LEVBR</name>
<keyword evidence="2" id="KW-1003">Cell membrane</keyword>
<evidence type="ECO:0000256" key="4">
    <source>
        <dbReference type="ARBA" id="ARBA00022989"/>
    </source>
</evidence>
<dbReference type="EMBL" id="CP113117">
    <property type="protein sequence ID" value="WAD02084.1"/>
    <property type="molecule type" value="Genomic_DNA"/>
</dbReference>
<evidence type="ECO:0000313" key="10">
    <source>
        <dbReference type="EMBL" id="QCZ53155.1"/>
    </source>
</evidence>
<keyword evidence="3 6" id="KW-0812">Transmembrane</keyword>
<keyword evidence="4 6" id="KW-1133">Transmembrane helix</keyword>
<dbReference type="InterPro" id="IPR003740">
    <property type="entry name" value="YitT"/>
</dbReference>
<dbReference type="AlphaFoldDB" id="A0A0C1PXR4"/>
<reference evidence="8" key="4">
    <citation type="submission" date="2022-09" db="EMBL/GenBank/DDBJ databases">
        <title>Genome-inferred correspondence between phylogeny and metabolic traits in the wild Drosophila gut microbiome.</title>
        <authorList>
            <person name="Bueno E."/>
            <person name="Blow F."/>
            <person name="Douglas A.E."/>
        </authorList>
    </citation>
    <scope>NUCLEOTIDE SEQUENCE</scope>
    <source>
        <strain evidence="8">Dm-2019-70</strain>
    </source>
</reference>
<evidence type="ECO:0000256" key="6">
    <source>
        <dbReference type="SAM" id="Phobius"/>
    </source>
</evidence>
<feature type="transmembrane region" description="Helical" evidence="6">
    <location>
        <begin position="20"/>
        <end position="41"/>
    </location>
</feature>
<feature type="transmembrane region" description="Helical" evidence="6">
    <location>
        <begin position="89"/>
        <end position="108"/>
    </location>
</feature>
<dbReference type="GO" id="GO:0005886">
    <property type="term" value="C:plasma membrane"/>
    <property type="evidence" value="ECO:0007669"/>
    <property type="project" value="UniProtKB-SubCell"/>
</dbReference>
<dbReference type="InterPro" id="IPR015867">
    <property type="entry name" value="N-reg_PII/ATP_PRibTrfase_C"/>
</dbReference>
<dbReference type="EMBL" id="NVYO01000001">
    <property type="protein sequence ID" value="PBQ23793.1"/>
    <property type="molecule type" value="Genomic_DNA"/>
</dbReference>
<dbReference type="CDD" id="cd16380">
    <property type="entry name" value="YitT_C"/>
    <property type="match status" value="1"/>
</dbReference>
<evidence type="ECO:0000259" key="7">
    <source>
        <dbReference type="Pfam" id="PF10035"/>
    </source>
</evidence>
<evidence type="ECO:0000313" key="11">
    <source>
        <dbReference type="EMBL" id="WAD02084.1"/>
    </source>
</evidence>
<dbReference type="OrthoDB" id="2417289at2"/>
<dbReference type="PANTHER" id="PTHR33545">
    <property type="entry name" value="UPF0750 MEMBRANE PROTEIN YITT-RELATED"/>
    <property type="match status" value="1"/>
</dbReference>
<evidence type="ECO:0000256" key="1">
    <source>
        <dbReference type="ARBA" id="ARBA00004651"/>
    </source>
</evidence>
<dbReference type="InterPro" id="IPR051461">
    <property type="entry name" value="UPF0750_membrane"/>
</dbReference>
<evidence type="ECO:0000256" key="2">
    <source>
        <dbReference type="ARBA" id="ARBA00022475"/>
    </source>
</evidence>
<proteinExistence type="predicted"/>
<evidence type="ECO:0000313" key="8">
    <source>
        <dbReference type="EMBL" id="MBS1011261.1"/>
    </source>
</evidence>
<evidence type="ECO:0000313" key="13">
    <source>
        <dbReference type="Proteomes" id="UP000307074"/>
    </source>
</evidence>
<dbReference type="RefSeq" id="WP_021741046.1">
    <property type="nucleotide sequence ID" value="NZ_BJLW01000010.1"/>
</dbReference>
<evidence type="ECO:0000313" key="12">
    <source>
        <dbReference type="Proteomes" id="UP000217918"/>
    </source>
</evidence>
<sequence>MDDVQQLFKRHTYTAKISVAFFYGVLVSIAVNFFWTPGHIYSSGVTGLAQLVNTLTGGLGVFHIGTGLGLFLINIPMFFLAWKQIGKSFTIFTFICVLFASVMIRWIQPIHLTNDPIICAIFGGAVNGFGTGFALKNGISTGGLDIIGIVVRRKTGRSIGTINIAFNSLIVISAGFVYGWPYALYSALGLYVNAKVMDITFTRQQRMQVMVITDRPKTVIDSIQNHMRRGITIVHGAEGAYRHDEKTILFTVITRYEMDALETAMEESDPKAFVSISDTVKVLGHFYEPKW</sequence>
<protein>
    <submittedName>
        <fullName evidence="9">YitT family protein</fullName>
    </submittedName>
</protein>
<reference evidence="11" key="5">
    <citation type="submission" date="2022-11" db="EMBL/GenBank/DDBJ databases">
        <title>Whole genome sequence of Levilactobacillus brevis SMB091.</title>
        <authorList>
            <person name="Kim J.-M."/>
            <person name="Kim O.-C."/>
            <person name="Choi Y.H."/>
            <person name="Han N.S."/>
            <person name="Hurh B."/>
        </authorList>
    </citation>
    <scope>NUCLEOTIDE SEQUENCE</scope>
    <source>
        <strain evidence="11">SMB091</strain>
    </source>
</reference>
<reference evidence="9 12" key="1">
    <citation type="submission" date="2017-09" db="EMBL/GenBank/DDBJ databases">
        <title>Genome sequence of Lactobacillus brevis D7.</title>
        <authorList>
            <person name="Kwon M.-S."/>
            <person name="Lim S.K."/>
            <person name="Choi H.-J."/>
        </authorList>
    </citation>
    <scope>NUCLEOTIDE SEQUENCE [LARGE SCALE GENOMIC DNA]</scope>
    <source>
        <strain evidence="9 12">D7</strain>
    </source>
</reference>
<dbReference type="Pfam" id="PF02588">
    <property type="entry name" value="YitT_membrane"/>
    <property type="match status" value="1"/>
</dbReference>
<dbReference type="PIRSF" id="PIRSF006483">
    <property type="entry name" value="Membrane_protein_YitT"/>
    <property type="match status" value="1"/>
</dbReference>
<feature type="transmembrane region" description="Helical" evidence="6">
    <location>
        <begin position="114"/>
        <end position="135"/>
    </location>
</feature>
<dbReference type="GeneID" id="56993071"/>
<evidence type="ECO:0000313" key="9">
    <source>
        <dbReference type="EMBL" id="PBQ23793.1"/>
    </source>
</evidence>
<comment type="subcellular location">
    <subcellularLocation>
        <location evidence="1">Cell membrane</location>
        <topology evidence="1">Multi-pass membrane protein</topology>
    </subcellularLocation>
</comment>
<dbReference type="Proteomes" id="UP000217918">
    <property type="component" value="Unassembled WGS sequence"/>
</dbReference>
<reference evidence="8" key="3">
    <citation type="submission" date="2020-12" db="EMBL/GenBank/DDBJ databases">
        <authorList>
            <person name="Mcmullen J.G."/>
        </authorList>
    </citation>
    <scope>NUCLEOTIDE SEQUENCE</scope>
    <source>
        <strain evidence="8">Dm-2019-70</strain>
    </source>
</reference>
<reference evidence="10 13" key="2">
    <citation type="submission" date="2018-07" db="EMBL/GenBank/DDBJ databases">
        <authorList>
            <person name="Feyereisen M."/>
        </authorList>
    </citation>
    <scope>NUCLEOTIDE SEQUENCE [LARGE SCALE GENOMIC DNA]</scope>
    <source>
        <strain evidence="10 13">UCCLBBS449</strain>
    </source>
</reference>
<dbReference type="EMBL" id="JAERKF010000013">
    <property type="protein sequence ID" value="MBS1011261.1"/>
    <property type="molecule type" value="Genomic_DNA"/>
</dbReference>
<dbReference type="EMBL" id="CP031198">
    <property type="protein sequence ID" value="QCZ53155.1"/>
    <property type="molecule type" value="Genomic_DNA"/>
</dbReference>
<organism evidence="9 12">
    <name type="scientific">Levilactobacillus brevis</name>
    <name type="common">Lactobacillus brevis</name>
    <dbReference type="NCBI Taxonomy" id="1580"/>
    <lineage>
        <taxon>Bacteria</taxon>
        <taxon>Bacillati</taxon>
        <taxon>Bacillota</taxon>
        <taxon>Bacilli</taxon>
        <taxon>Lactobacillales</taxon>
        <taxon>Lactobacillaceae</taxon>
        <taxon>Levilactobacillus</taxon>
    </lineage>
</organism>
<evidence type="ECO:0000256" key="5">
    <source>
        <dbReference type="ARBA" id="ARBA00023136"/>
    </source>
</evidence>
<keyword evidence="5 6" id="KW-0472">Membrane</keyword>
<dbReference type="Gene3D" id="3.30.70.120">
    <property type="match status" value="1"/>
</dbReference>
<gene>
    <name evidence="9" type="ORF">CNR29_07100</name>
    <name evidence="8" type="ORF">JK167_10500</name>
    <name evidence="11" type="ORF">ORR04_02485</name>
    <name evidence="10" type="ORF">UCCLBBS449_1200</name>
</gene>
<dbReference type="Proteomes" id="UP000676478">
    <property type="component" value="Unassembled WGS sequence"/>
</dbReference>
<evidence type="ECO:0000256" key="3">
    <source>
        <dbReference type="ARBA" id="ARBA00022692"/>
    </source>
</evidence>
<dbReference type="PANTHER" id="PTHR33545:SF5">
    <property type="entry name" value="UPF0750 MEMBRANE PROTEIN YITT"/>
    <property type="match status" value="1"/>
</dbReference>
<feature type="domain" description="DUF2179" evidence="7">
    <location>
        <begin position="229"/>
        <end position="284"/>
    </location>
</feature>
<feature type="transmembrane region" description="Helical" evidence="6">
    <location>
        <begin position="61"/>
        <end position="82"/>
    </location>
</feature>